<gene>
    <name evidence="2" type="ORF">SAMN05660686_02856</name>
</gene>
<keyword evidence="3" id="KW-1185">Reference proteome</keyword>
<dbReference type="EMBL" id="FNBW01000008">
    <property type="protein sequence ID" value="SDF94745.1"/>
    <property type="molecule type" value="Genomic_DNA"/>
</dbReference>
<accession>A0A8G2EVP9</accession>
<dbReference type="OrthoDB" id="256753at2"/>
<sequence length="355" mass="39689">MKLFECQNCGHLLYFENTACVRCGHSLGYLPGQAQLSALQPAPEAGLWQALGDTDHLYRACANAEHGACNWMVPAGNGEAYCRACRLNRTVPNLGHPERLELWRPLEAAKRRLIYSLLRLGLPVQSKDDDPDKGLAFDFLAAEDSGEPVTTGHANGVVTIDLAEADPVAREQMRTEMTETYRTLLGHFRHEIGHYYWADLVAGTQWQEPCRALFGDERADYGESLQRHYENGPPADWPNRFISAYATAHPWEDFAESWAHYLHIVDTLETAKAFGMTIRARAGTDPILAMEVEFDPYRTADFDALVGAWVPLTAAVNSLNASMGQPDLYPFVLANDVIEKLRFIHRLVREDTAVG</sequence>
<name>A0A8G2EVP9_9PROT</name>
<comment type="caution">
    <text evidence="2">The sequence shown here is derived from an EMBL/GenBank/DDBJ whole genome shotgun (WGS) entry which is preliminary data.</text>
</comment>
<dbReference type="RefSeq" id="WP_093151219.1">
    <property type="nucleotide sequence ID" value="NZ_FNBW01000008.1"/>
</dbReference>
<dbReference type="Proteomes" id="UP000198615">
    <property type="component" value="Unassembled WGS sequence"/>
</dbReference>
<evidence type="ECO:0000313" key="2">
    <source>
        <dbReference type="EMBL" id="SDF94745.1"/>
    </source>
</evidence>
<dbReference type="InterPro" id="IPR011201">
    <property type="entry name" value="Zinc-ribbon_6_bact"/>
</dbReference>
<dbReference type="Pfam" id="PF10005">
    <property type="entry name" value="Zn_ribbon_DZR_6"/>
    <property type="match status" value="1"/>
</dbReference>
<organism evidence="2 3">
    <name type="scientific">Thalassobaculum litoreum DSM 18839</name>
    <dbReference type="NCBI Taxonomy" id="1123362"/>
    <lineage>
        <taxon>Bacteria</taxon>
        <taxon>Pseudomonadati</taxon>
        <taxon>Pseudomonadota</taxon>
        <taxon>Alphaproteobacteria</taxon>
        <taxon>Rhodospirillales</taxon>
        <taxon>Thalassobaculaceae</taxon>
        <taxon>Thalassobaculum</taxon>
    </lineage>
</organism>
<dbReference type="Pfam" id="PF15887">
    <property type="entry name" value="Peptidase_Mx"/>
    <property type="match status" value="1"/>
</dbReference>
<dbReference type="AlphaFoldDB" id="A0A8G2EVP9"/>
<dbReference type="InterPro" id="IPR031321">
    <property type="entry name" value="UCP012641"/>
</dbReference>
<proteinExistence type="predicted"/>
<reference evidence="2 3" key="1">
    <citation type="submission" date="2016-10" db="EMBL/GenBank/DDBJ databases">
        <authorList>
            <person name="Varghese N."/>
            <person name="Submissions S."/>
        </authorList>
    </citation>
    <scope>NUCLEOTIDE SEQUENCE [LARGE SCALE GENOMIC DNA]</scope>
    <source>
        <strain evidence="2 3">DSM 18839</strain>
    </source>
</reference>
<protein>
    <recommendedName>
        <fullName evidence="1">Zinc-ribbon domain-containing protein</fullName>
    </recommendedName>
</protein>
<evidence type="ECO:0000313" key="3">
    <source>
        <dbReference type="Proteomes" id="UP000198615"/>
    </source>
</evidence>
<evidence type="ECO:0000259" key="1">
    <source>
        <dbReference type="Pfam" id="PF10005"/>
    </source>
</evidence>
<feature type="domain" description="Zinc-ribbon" evidence="1">
    <location>
        <begin position="3"/>
        <end position="94"/>
    </location>
</feature>
<dbReference type="Gene3D" id="3.40.390.70">
    <property type="match status" value="1"/>
</dbReference>
<dbReference type="PIRSF" id="PIRSF012641">
    <property type="entry name" value="UCP012641"/>
    <property type="match status" value="1"/>
</dbReference>